<dbReference type="OrthoDB" id="3697140at2"/>
<dbReference type="AlphaFoldDB" id="A0A4R2JVL0"/>
<keyword evidence="1" id="KW-1133">Transmembrane helix</keyword>
<gene>
    <name evidence="2" type="ORF">EV192_101277</name>
</gene>
<comment type="caution">
    <text evidence="2">The sequence shown here is derived from an EMBL/GenBank/DDBJ whole genome shotgun (WGS) entry which is preliminary data.</text>
</comment>
<protein>
    <submittedName>
        <fullName evidence="2">Putative secreted protein with PEP-CTERM sorting signal</fullName>
    </submittedName>
</protein>
<dbReference type="RefSeq" id="WP_132110289.1">
    <property type="nucleotide sequence ID" value="NZ_SLWS01000001.1"/>
</dbReference>
<organism evidence="2 3">
    <name type="scientific">Actinocrispum wychmicini</name>
    <dbReference type="NCBI Taxonomy" id="1213861"/>
    <lineage>
        <taxon>Bacteria</taxon>
        <taxon>Bacillati</taxon>
        <taxon>Actinomycetota</taxon>
        <taxon>Actinomycetes</taxon>
        <taxon>Pseudonocardiales</taxon>
        <taxon>Pseudonocardiaceae</taxon>
        <taxon>Actinocrispum</taxon>
    </lineage>
</organism>
<evidence type="ECO:0000313" key="2">
    <source>
        <dbReference type="EMBL" id="TCO64501.1"/>
    </source>
</evidence>
<keyword evidence="1" id="KW-0472">Membrane</keyword>
<evidence type="ECO:0000313" key="3">
    <source>
        <dbReference type="Proteomes" id="UP000295680"/>
    </source>
</evidence>
<proteinExistence type="predicted"/>
<accession>A0A4R2JVL0</accession>
<dbReference type="Proteomes" id="UP000295680">
    <property type="component" value="Unassembled WGS sequence"/>
</dbReference>
<reference evidence="2 3" key="1">
    <citation type="submission" date="2019-03" db="EMBL/GenBank/DDBJ databases">
        <title>Genomic Encyclopedia of Type Strains, Phase IV (KMG-IV): sequencing the most valuable type-strain genomes for metagenomic binning, comparative biology and taxonomic classification.</title>
        <authorList>
            <person name="Goeker M."/>
        </authorList>
    </citation>
    <scope>NUCLEOTIDE SEQUENCE [LARGE SCALE GENOMIC DNA]</scope>
    <source>
        <strain evidence="2 3">DSM 45934</strain>
    </source>
</reference>
<evidence type="ECO:0000256" key="1">
    <source>
        <dbReference type="SAM" id="Phobius"/>
    </source>
</evidence>
<sequence>MFTLLLTWAGIAVGTTLLLLMALGPVIVELDGWLAARRRARREEVRTSPAVAARPAVQH</sequence>
<keyword evidence="3" id="KW-1185">Reference proteome</keyword>
<keyword evidence="1" id="KW-0812">Transmembrane</keyword>
<feature type="transmembrane region" description="Helical" evidence="1">
    <location>
        <begin position="6"/>
        <end position="28"/>
    </location>
</feature>
<dbReference type="EMBL" id="SLWS01000001">
    <property type="protein sequence ID" value="TCO64501.1"/>
    <property type="molecule type" value="Genomic_DNA"/>
</dbReference>
<name>A0A4R2JVL0_9PSEU</name>